<dbReference type="EMBL" id="MT939241">
    <property type="protein sequence ID" value="QOC57576.1"/>
    <property type="molecule type" value="Genomic_DNA"/>
</dbReference>
<keyword evidence="1" id="KW-0175">Coiled coil</keyword>
<evidence type="ECO:0000313" key="3">
    <source>
        <dbReference type="Proteomes" id="UP000516647"/>
    </source>
</evidence>
<keyword evidence="3" id="KW-1185">Reference proteome</keyword>
<proteinExistence type="predicted"/>
<evidence type="ECO:0000256" key="1">
    <source>
        <dbReference type="SAM" id="Coils"/>
    </source>
</evidence>
<reference evidence="2 3" key="1">
    <citation type="submission" date="2020-08" db="EMBL/GenBank/DDBJ databases">
        <authorList>
            <person name="Canfield G.S."/>
            <person name="Duerkop B.A."/>
        </authorList>
    </citation>
    <scope>NUCLEOTIDE SEQUENCE [LARGE SCALE GENOMIC DNA]</scope>
</reference>
<sequence>MKIWKFEEVGGQEFEVSEGYPVMFPFTDVAPLEDYPLGQQTFVPTEGKWVFIGDLALKDEFDNLRARYEGLENDLAQANQELSENQAKLAIAGSASSKAMLATINLERKVKPLLDGLTTTTTTKAATTTTSTTVEPTTTTSTTVENGTLPFTTTTTLKGDE</sequence>
<feature type="coiled-coil region" evidence="1">
    <location>
        <begin position="54"/>
        <end position="88"/>
    </location>
</feature>
<evidence type="ECO:0000313" key="2">
    <source>
        <dbReference type="EMBL" id="QOC57576.1"/>
    </source>
</evidence>
<dbReference type="Proteomes" id="UP000516647">
    <property type="component" value="Segment"/>
</dbReference>
<name>A0A7L7SMK9_9CAUD</name>
<protein>
    <submittedName>
        <fullName evidence="2">Uncharacterized protein</fullName>
    </submittedName>
</protein>
<organism evidence="2 3">
    <name type="scientific">Enterococcus phage 9183</name>
    <dbReference type="NCBI Taxonomy" id="2763102"/>
    <lineage>
        <taxon>Viruses</taxon>
        <taxon>Duplodnaviria</taxon>
        <taxon>Heunggongvirae</taxon>
        <taxon>Uroviricota</taxon>
        <taxon>Caudoviricetes</taxon>
        <taxon>Andrewesvirinae</taxon>
        <taxon>Denvervirus</taxon>
        <taxon>Denvervirus dv9183</taxon>
    </lineage>
</organism>
<gene>
    <name evidence="2" type="ORF">phi9183_ORF083</name>
</gene>
<accession>A0A7L7SMK9</accession>